<evidence type="ECO:0000313" key="2">
    <source>
        <dbReference type="WBParaSite" id="JU765_v2.g17005.t1"/>
    </source>
</evidence>
<dbReference type="WBParaSite" id="JU765_v2.g17005.t1">
    <property type="protein sequence ID" value="JU765_v2.g17005.t1"/>
    <property type="gene ID" value="JU765_v2.g17005"/>
</dbReference>
<dbReference type="Proteomes" id="UP000887576">
    <property type="component" value="Unplaced"/>
</dbReference>
<proteinExistence type="predicted"/>
<name>A0AC34QJP3_9BILA</name>
<reference evidence="2" key="1">
    <citation type="submission" date="2022-11" db="UniProtKB">
        <authorList>
            <consortium name="WormBaseParasite"/>
        </authorList>
    </citation>
    <scope>IDENTIFICATION</scope>
</reference>
<protein>
    <submittedName>
        <fullName evidence="2">AN1-type domain-containing protein</fullName>
    </submittedName>
</protein>
<organism evidence="1 2">
    <name type="scientific">Panagrolaimus sp. JU765</name>
    <dbReference type="NCBI Taxonomy" id="591449"/>
    <lineage>
        <taxon>Eukaryota</taxon>
        <taxon>Metazoa</taxon>
        <taxon>Ecdysozoa</taxon>
        <taxon>Nematoda</taxon>
        <taxon>Chromadorea</taxon>
        <taxon>Rhabditida</taxon>
        <taxon>Tylenchina</taxon>
        <taxon>Panagrolaimomorpha</taxon>
        <taxon>Panagrolaimoidea</taxon>
        <taxon>Panagrolaimidae</taxon>
        <taxon>Panagrolaimus</taxon>
    </lineage>
</organism>
<accession>A0AC34QJP3</accession>
<sequence length="200" mass="22757">MAEFPDLGQHCSVDSCKRLDFLPVICDACKSPFCTQHYKYDAHSCPKGLLKDNQLPVCPACNQPIPFCHGRSADELVSAHLDNNCQIRNKNSKFPCELKGCRSREFVEVKCPACKHNFCFSHRYADAHYCTGMRVNDKLKKSKAENLKPNTDNDESLARALQELWNNELSQNEAQRIQSAEDYRNRRRARAGDGQNCNIS</sequence>
<evidence type="ECO:0000313" key="1">
    <source>
        <dbReference type="Proteomes" id="UP000887576"/>
    </source>
</evidence>